<dbReference type="OrthoDB" id="7464992at2759"/>
<dbReference type="AlphaFoldDB" id="A0A830BP59"/>
<keyword evidence="4 6" id="KW-0862">Zinc</keyword>
<evidence type="ECO:0000259" key="7">
    <source>
        <dbReference type="Pfam" id="PF01435"/>
    </source>
</evidence>
<dbReference type="GO" id="GO:0016020">
    <property type="term" value="C:membrane"/>
    <property type="evidence" value="ECO:0007669"/>
    <property type="project" value="TreeGrafter"/>
</dbReference>
<name>A0A830BP59_9LAMI</name>
<gene>
    <name evidence="8" type="ORF">PHJA_000745200</name>
</gene>
<proteinExistence type="inferred from homology"/>
<comment type="caution">
    <text evidence="8">The sequence shown here is derived from an EMBL/GenBank/DDBJ whole genome shotgun (WGS) entry which is preliminary data.</text>
</comment>
<sequence length="371" mass="41746">MALIMPTIGKTLAKISSRLIGSILGRWRRDPRHVFSDIYLLISVVSTRLKYIPYSHKVNLVFSSDRMENTWHDIMWQHELLEREPGLLDPNSPEVTRVMRVLARLVQALSDGLRFQHDCTVSAPKYVERGSGDIQGIVSAGKSELVLSGSRWGGFEKTGKLGGLKCNIEHLDGLNWELAVAKSKEYFNASHSPMGRVVLDTWLLDSTGSEEELAFILAHEIGHGVAMHTPAGLDPLKATCLSALNLITWGPAIFLRIWDLILYYSRRSELEADGIGLLLMASAGFDPRRAPDWFEKRKNDDVHMLATTHPCFELRVQMLRRSMDKAMKIYEQFQVSHEVPSFIHGFNFFTGTPAGSNDPTVKQSIHKLVPL</sequence>
<evidence type="ECO:0000256" key="3">
    <source>
        <dbReference type="ARBA" id="ARBA00022801"/>
    </source>
</evidence>
<comment type="similarity">
    <text evidence="6">Belongs to the peptidase M48 family.</text>
</comment>
<feature type="domain" description="Peptidase M48" evidence="7">
    <location>
        <begin position="174"/>
        <end position="321"/>
    </location>
</feature>
<evidence type="ECO:0000313" key="9">
    <source>
        <dbReference type="Proteomes" id="UP000653305"/>
    </source>
</evidence>
<evidence type="ECO:0000256" key="1">
    <source>
        <dbReference type="ARBA" id="ARBA00022670"/>
    </source>
</evidence>
<evidence type="ECO:0000256" key="2">
    <source>
        <dbReference type="ARBA" id="ARBA00022723"/>
    </source>
</evidence>
<dbReference type="GO" id="GO:0004222">
    <property type="term" value="F:metalloendopeptidase activity"/>
    <property type="evidence" value="ECO:0007669"/>
    <property type="project" value="InterPro"/>
</dbReference>
<protein>
    <submittedName>
        <fullName evidence="8">Mitochondrial metalloendopeptidase oma1</fullName>
    </submittedName>
</protein>
<evidence type="ECO:0000256" key="4">
    <source>
        <dbReference type="ARBA" id="ARBA00022833"/>
    </source>
</evidence>
<dbReference type="PANTHER" id="PTHR22726">
    <property type="entry name" value="METALLOENDOPEPTIDASE OMA1"/>
    <property type="match status" value="1"/>
</dbReference>
<dbReference type="PANTHER" id="PTHR22726:SF1">
    <property type="entry name" value="METALLOENDOPEPTIDASE OMA1, MITOCHONDRIAL"/>
    <property type="match status" value="1"/>
</dbReference>
<reference evidence="8" key="1">
    <citation type="submission" date="2020-07" db="EMBL/GenBank/DDBJ databases">
        <title>Ethylene signaling mediates host invasion by parasitic plants.</title>
        <authorList>
            <person name="Yoshida S."/>
        </authorList>
    </citation>
    <scope>NUCLEOTIDE SEQUENCE</scope>
    <source>
        <strain evidence="8">Okayama</strain>
    </source>
</reference>
<dbReference type="Pfam" id="PF01435">
    <property type="entry name" value="Peptidase_M48"/>
    <property type="match status" value="1"/>
</dbReference>
<keyword evidence="5 6" id="KW-0482">Metalloprotease</keyword>
<keyword evidence="2" id="KW-0479">Metal-binding</keyword>
<dbReference type="GO" id="GO:0046872">
    <property type="term" value="F:metal ion binding"/>
    <property type="evidence" value="ECO:0007669"/>
    <property type="project" value="UniProtKB-KW"/>
</dbReference>
<evidence type="ECO:0000256" key="6">
    <source>
        <dbReference type="RuleBase" id="RU003983"/>
    </source>
</evidence>
<dbReference type="InterPro" id="IPR001915">
    <property type="entry name" value="Peptidase_M48"/>
</dbReference>
<evidence type="ECO:0000256" key="5">
    <source>
        <dbReference type="ARBA" id="ARBA00023049"/>
    </source>
</evidence>
<comment type="cofactor">
    <cofactor evidence="6">
        <name>Zn(2+)</name>
        <dbReference type="ChEBI" id="CHEBI:29105"/>
    </cofactor>
    <text evidence="6">Binds 1 zinc ion per subunit.</text>
</comment>
<dbReference type="EMBL" id="BMAC01000117">
    <property type="protein sequence ID" value="GFP86013.1"/>
    <property type="molecule type" value="Genomic_DNA"/>
</dbReference>
<organism evidence="8 9">
    <name type="scientific">Phtheirospermum japonicum</name>
    <dbReference type="NCBI Taxonomy" id="374723"/>
    <lineage>
        <taxon>Eukaryota</taxon>
        <taxon>Viridiplantae</taxon>
        <taxon>Streptophyta</taxon>
        <taxon>Embryophyta</taxon>
        <taxon>Tracheophyta</taxon>
        <taxon>Spermatophyta</taxon>
        <taxon>Magnoliopsida</taxon>
        <taxon>eudicotyledons</taxon>
        <taxon>Gunneridae</taxon>
        <taxon>Pentapetalae</taxon>
        <taxon>asterids</taxon>
        <taxon>lamiids</taxon>
        <taxon>Lamiales</taxon>
        <taxon>Orobanchaceae</taxon>
        <taxon>Orobanchaceae incertae sedis</taxon>
        <taxon>Phtheirospermum</taxon>
    </lineage>
</organism>
<keyword evidence="9" id="KW-1185">Reference proteome</keyword>
<dbReference type="Gene3D" id="3.30.2010.10">
    <property type="entry name" value="Metalloproteases ('zincins'), catalytic domain"/>
    <property type="match status" value="1"/>
</dbReference>
<dbReference type="GO" id="GO:0051603">
    <property type="term" value="P:proteolysis involved in protein catabolic process"/>
    <property type="evidence" value="ECO:0007669"/>
    <property type="project" value="TreeGrafter"/>
</dbReference>
<keyword evidence="3 6" id="KW-0378">Hydrolase</keyword>
<dbReference type="InterPro" id="IPR051156">
    <property type="entry name" value="Mito/Outer_Membr_Metalloprot"/>
</dbReference>
<evidence type="ECO:0000313" key="8">
    <source>
        <dbReference type="EMBL" id="GFP86013.1"/>
    </source>
</evidence>
<dbReference type="Proteomes" id="UP000653305">
    <property type="component" value="Unassembled WGS sequence"/>
</dbReference>
<accession>A0A830BP59</accession>
<keyword evidence="1 6" id="KW-0645">Protease</keyword>